<keyword evidence="4" id="KW-1185">Reference proteome</keyword>
<organism evidence="3 4">
    <name type="scientific">Roseateles terrae</name>
    <dbReference type="NCBI Taxonomy" id="431060"/>
    <lineage>
        <taxon>Bacteria</taxon>
        <taxon>Pseudomonadati</taxon>
        <taxon>Pseudomonadota</taxon>
        <taxon>Betaproteobacteria</taxon>
        <taxon>Burkholderiales</taxon>
        <taxon>Sphaerotilaceae</taxon>
        <taxon>Roseateles</taxon>
    </lineage>
</organism>
<feature type="domain" description="PDZ" evidence="2">
    <location>
        <begin position="133"/>
        <end position="194"/>
    </location>
</feature>
<dbReference type="InterPro" id="IPR029045">
    <property type="entry name" value="ClpP/crotonase-like_dom_sf"/>
</dbReference>
<evidence type="ECO:0000313" key="4">
    <source>
        <dbReference type="Proteomes" id="UP000574369"/>
    </source>
</evidence>
<dbReference type="Gene3D" id="2.30.42.10">
    <property type="match status" value="1"/>
</dbReference>
<dbReference type="RefSeq" id="WP_088452793.1">
    <property type="nucleotide sequence ID" value="NZ_JACHXO010000003.1"/>
</dbReference>
<dbReference type="Proteomes" id="UP000574369">
    <property type="component" value="Unassembled WGS sequence"/>
</dbReference>
<feature type="signal peptide" evidence="1">
    <location>
        <begin position="1"/>
        <end position="19"/>
    </location>
</feature>
<sequence>MRIRAFSRCGALLSGVLLAACGGGGNGPSLPITAVAGFATLPSSSYANRCAPDNPDAEADARTGSRITEMAWVRAMLKERYLWNDDLPVLNPRDPRYQGRPGDPVDHETALQRWFTDHVRPGGDTRRDAFSYRLRLQAAETSMAGQEAGWGLSVAAASADPARLYVTWVDPDGPAAQAGLRRGDELLSVDDVAVASADPDARQQIDIYLAGAAPGSASVFTVGRSDGPLTRRLVAASFERQPVPLVSVLGTESGLNEPVGYLLFNAFNEPAQWALKQALAQLAAARVSDLIIDLRYNGGGLGFIASQLAFMVAGSSSQGKTFNQSRMNPERTASQPDDAMPFLTRTCSDGDERCERGEPLPALGLKRVYVLTGSETCSASELLINGLRGIDIEVVQIGGGTCGKPYGFEGVPNCGASTFAIDVQATNAKGFGDYAGGFQPGGTGPTGLPGCEVPDDLGHALGDRSEALLAAALNHRATGQCPIQTTGRGALARPQVDLRQYRAAPLDLSLPGGARHPAVSAPAL</sequence>
<dbReference type="InterPro" id="IPR036034">
    <property type="entry name" value="PDZ_sf"/>
</dbReference>
<dbReference type="Gene3D" id="3.30.750.170">
    <property type="match status" value="1"/>
</dbReference>
<dbReference type="PROSITE" id="PS50106">
    <property type="entry name" value="PDZ"/>
    <property type="match status" value="1"/>
</dbReference>
<dbReference type="SUPFAM" id="SSF50156">
    <property type="entry name" value="PDZ domain-like"/>
    <property type="match status" value="1"/>
</dbReference>
<dbReference type="InterPro" id="IPR005151">
    <property type="entry name" value="Tail-specific_protease"/>
</dbReference>
<dbReference type="SMART" id="SM00228">
    <property type="entry name" value="PDZ"/>
    <property type="match status" value="1"/>
</dbReference>
<dbReference type="Gene3D" id="3.90.226.10">
    <property type="entry name" value="2-enoyl-CoA Hydratase, Chain A, domain 1"/>
    <property type="match status" value="1"/>
</dbReference>
<dbReference type="SUPFAM" id="SSF52096">
    <property type="entry name" value="ClpP/crotonase"/>
    <property type="match status" value="1"/>
</dbReference>
<keyword evidence="1" id="KW-0732">Signal</keyword>
<protein>
    <recommendedName>
        <fullName evidence="2">PDZ domain-containing protein</fullName>
    </recommendedName>
</protein>
<evidence type="ECO:0000256" key="1">
    <source>
        <dbReference type="SAM" id="SignalP"/>
    </source>
</evidence>
<dbReference type="EMBL" id="JACHXO010000003">
    <property type="protein sequence ID" value="MBB3194767.1"/>
    <property type="molecule type" value="Genomic_DNA"/>
</dbReference>
<evidence type="ECO:0000259" key="2">
    <source>
        <dbReference type="PROSITE" id="PS50106"/>
    </source>
</evidence>
<feature type="chain" id="PRO_5047054416" description="PDZ domain-containing protein" evidence="1">
    <location>
        <begin position="20"/>
        <end position="524"/>
    </location>
</feature>
<reference evidence="3 4" key="1">
    <citation type="submission" date="2020-08" db="EMBL/GenBank/DDBJ databases">
        <title>Genomic Encyclopedia of Type Strains, Phase III (KMG-III): the genomes of soil and plant-associated and newly described type strains.</title>
        <authorList>
            <person name="Whitman W."/>
        </authorList>
    </citation>
    <scope>NUCLEOTIDE SEQUENCE [LARGE SCALE GENOMIC DNA]</scope>
    <source>
        <strain evidence="3 4">CECT 7247</strain>
    </source>
</reference>
<proteinExistence type="predicted"/>
<comment type="caution">
    <text evidence="3">The sequence shown here is derived from an EMBL/GenBank/DDBJ whole genome shotgun (WGS) entry which is preliminary data.</text>
</comment>
<dbReference type="PANTHER" id="PTHR32060:SF30">
    <property type="entry name" value="CARBOXY-TERMINAL PROCESSING PROTEASE CTPA"/>
    <property type="match status" value="1"/>
</dbReference>
<dbReference type="Pfam" id="PF03572">
    <property type="entry name" value="Peptidase_S41"/>
    <property type="match status" value="1"/>
</dbReference>
<name>A0ABR6GRM8_9BURK</name>
<dbReference type="PANTHER" id="PTHR32060">
    <property type="entry name" value="TAIL-SPECIFIC PROTEASE"/>
    <property type="match status" value="1"/>
</dbReference>
<evidence type="ECO:0000313" key="3">
    <source>
        <dbReference type="EMBL" id="MBB3194767.1"/>
    </source>
</evidence>
<accession>A0ABR6GRM8</accession>
<dbReference type="InterPro" id="IPR001478">
    <property type="entry name" value="PDZ"/>
</dbReference>
<dbReference type="CDD" id="cd00136">
    <property type="entry name" value="PDZ_canonical"/>
    <property type="match status" value="1"/>
</dbReference>
<dbReference type="InterPro" id="IPR041489">
    <property type="entry name" value="PDZ_6"/>
</dbReference>
<dbReference type="Pfam" id="PF17820">
    <property type="entry name" value="PDZ_6"/>
    <property type="match status" value="1"/>
</dbReference>
<dbReference type="PROSITE" id="PS51257">
    <property type="entry name" value="PROKAR_LIPOPROTEIN"/>
    <property type="match status" value="1"/>
</dbReference>
<gene>
    <name evidence="3" type="ORF">FHS28_002163</name>
</gene>